<feature type="domain" description="Peptidase M28" evidence="5">
    <location>
        <begin position="58"/>
        <end position="123"/>
    </location>
</feature>
<dbReference type="PANTHER" id="PTHR12147:SF22">
    <property type="entry name" value="ENDOPLASMIC RETICULUM METALLOPEPTIDASE 1"/>
    <property type="match status" value="1"/>
</dbReference>
<dbReference type="Proteomes" id="UP000230423">
    <property type="component" value="Unassembled WGS sequence"/>
</dbReference>
<keyword evidence="4" id="KW-0812">Transmembrane</keyword>
<feature type="transmembrane region" description="Helical" evidence="4">
    <location>
        <begin position="314"/>
        <end position="333"/>
    </location>
</feature>
<proteinExistence type="predicted"/>
<feature type="transmembrane region" description="Helical" evidence="4">
    <location>
        <begin position="164"/>
        <end position="181"/>
    </location>
</feature>
<comment type="cofactor">
    <cofactor evidence="1">
        <name>Zn(2+)</name>
        <dbReference type="ChEBI" id="CHEBI:29105"/>
    </cofactor>
</comment>
<evidence type="ECO:0000259" key="5">
    <source>
        <dbReference type="Pfam" id="PF04389"/>
    </source>
</evidence>
<keyword evidence="3" id="KW-0256">Endoplasmic reticulum</keyword>
<organism evidence="6 7">
    <name type="scientific">Teladorsagia circumcincta</name>
    <name type="common">Brown stomach worm</name>
    <name type="synonym">Ostertagia circumcincta</name>
    <dbReference type="NCBI Taxonomy" id="45464"/>
    <lineage>
        <taxon>Eukaryota</taxon>
        <taxon>Metazoa</taxon>
        <taxon>Ecdysozoa</taxon>
        <taxon>Nematoda</taxon>
        <taxon>Chromadorea</taxon>
        <taxon>Rhabditida</taxon>
        <taxon>Rhabditina</taxon>
        <taxon>Rhabditomorpha</taxon>
        <taxon>Strongyloidea</taxon>
        <taxon>Trichostrongylidae</taxon>
        <taxon>Teladorsagia</taxon>
    </lineage>
</organism>
<gene>
    <name evidence="6" type="ORF">TELCIR_09780</name>
</gene>
<evidence type="ECO:0000313" key="6">
    <source>
        <dbReference type="EMBL" id="PIO68434.1"/>
    </source>
</evidence>
<feature type="domain" description="Peptidase M28" evidence="5">
    <location>
        <begin position="3"/>
        <end position="56"/>
    </location>
</feature>
<feature type="transmembrane region" description="Helical" evidence="4">
    <location>
        <begin position="273"/>
        <end position="294"/>
    </location>
</feature>
<dbReference type="OrthoDB" id="76293at2759"/>
<dbReference type="InterPro" id="IPR007484">
    <property type="entry name" value="Peptidase_M28"/>
</dbReference>
<accession>A0A2G9UDW0</accession>
<dbReference type="GO" id="GO:0006508">
    <property type="term" value="P:proteolysis"/>
    <property type="evidence" value="ECO:0007669"/>
    <property type="project" value="InterPro"/>
</dbReference>
<evidence type="ECO:0000256" key="4">
    <source>
        <dbReference type="SAM" id="Phobius"/>
    </source>
</evidence>
<dbReference type="AlphaFoldDB" id="A0A2G9UDW0"/>
<comment type="subcellular location">
    <subcellularLocation>
        <location evidence="2">Endoplasmic reticulum</location>
    </subcellularLocation>
</comment>
<evidence type="ECO:0000256" key="3">
    <source>
        <dbReference type="ARBA" id="ARBA00022824"/>
    </source>
</evidence>
<dbReference type="PANTHER" id="PTHR12147">
    <property type="entry name" value="METALLOPEPTIDASE M28 FAMILY MEMBER"/>
    <property type="match status" value="1"/>
</dbReference>
<keyword evidence="7" id="KW-1185">Reference proteome</keyword>
<name>A0A2G9UDW0_TELCI</name>
<dbReference type="Gene3D" id="3.40.630.10">
    <property type="entry name" value="Zn peptidases"/>
    <property type="match status" value="1"/>
</dbReference>
<dbReference type="SUPFAM" id="SSF53187">
    <property type="entry name" value="Zn-dependent exopeptidases"/>
    <property type="match status" value="1"/>
</dbReference>
<keyword evidence="4" id="KW-1133">Transmembrane helix</keyword>
<dbReference type="GO" id="GO:0008235">
    <property type="term" value="F:metalloexopeptidase activity"/>
    <property type="evidence" value="ECO:0007669"/>
    <property type="project" value="InterPro"/>
</dbReference>
<dbReference type="Pfam" id="PF04389">
    <property type="entry name" value="Peptidase_M28"/>
    <property type="match status" value="2"/>
</dbReference>
<keyword evidence="4" id="KW-0472">Membrane</keyword>
<dbReference type="InterPro" id="IPR045175">
    <property type="entry name" value="M28_fam"/>
</dbReference>
<feature type="transmembrane region" description="Helical" evidence="4">
    <location>
        <begin position="231"/>
        <end position="252"/>
    </location>
</feature>
<reference evidence="6 7" key="1">
    <citation type="submission" date="2015-09" db="EMBL/GenBank/DDBJ databases">
        <title>Draft genome of the parasitic nematode Teladorsagia circumcincta isolate WARC Sus (inbred).</title>
        <authorList>
            <person name="Mitreva M."/>
        </authorList>
    </citation>
    <scope>NUCLEOTIDE SEQUENCE [LARGE SCALE GENOMIC DNA]</scope>
    <source>
        <strain evidence="6 7">S</strain>
    </source>
</reference>
<protein>
    <submittedName>
        <fullName evidence="6">Peptidase, M28 family</fullName>
    </submittedName>
</protein>
<feature type="transmembrane region" description="Helical" evidence="4">
    <location>
        <begin position="193"/>
        <end position="219"/>
    </location>
</feature>
<evidence type="ECO:0000256" key="2">
    <source>
        <dbReference type="ARBA" id="ARBA00004240"/>
    </source>
</evidence>
<evidence type="ECO:0000256" key="1">
    <source>
        <dbReference type="ARBA" id="ARBA00001947"/>
    </source>
</evidence>
<dbReference type="GO" id="GO:0005783">
    <property type="term" value="C:endoplasmic reticulum"/>
    <property type="evidence" value="ECO:0007669"/>
    <property type="project" value="UniProtKB-SubCell"/>
</dbReference>
<sequence length="335" mass="37453">MDVLNVLSISEEPLQNDVVFLFNGAEENFLQGAHGFIENHPWRHTIRAFINLEGTGVLAQEIFQSGIIPSDTDFRIFRDHGRISGLDIAYTKNGWVYHTEFDEEWRIEAGAIQRAGENVLAVVRAILKSPYLVQAASFDEANKWVFYDVVGLFTVFYTVTVGQILNYGACVLVAALVVFRIRSGAYTLSDLGLAFWHHICALLAMVSVMVVVVMLVLKFDLIMCWYKLPEIVAPLYVLPMLIAGCTVHTYFADKTKVRYFGSFQLHSGVTPRVLLYTQLVCFTPVFVFATYAISQCVDFFVPVMGRLGNAVNPEFIMAPIGLAIASSFVLFVVSC</sequence>
<dbReference type="EMBL" id="KZ347099">
    <property type="protein sequence ID" value="PIO68434.1"/>
    <property type="molecule type" value="Genomic_DNA"/>
</dbReference>
<evidence type="ECO:0000313" key="7">
    <source>
        <dbReference type="Proteomes" id="UP000230423"/>
    </source>
</evidence>